<reference evidence="1" key="2">
    <citation type="submission" date="2020-11" db="EMBL/GenBank/DDBJ databases">
        <authorList>
            <person name="McCartney M.A."/>
            <person name="Auch B."/>
            <person name="Kono T."/>
            <person name="Mallez S."/>
            <person name="Becker A."/>
            <person name="Gohl D.M."/>
            <person name="Silverstein K.A.T."/>
            <person name="Koren S."/>
            <person name="Bechman K.B."/>
            <person name="Herman A."/>
            <person name="Abrahante J.E."/>
            <person name="Garbe J."/>
        </authorList>
    </citation>
    <scope>NUCLEOTIDE SEQUENCE</scope>
    <source>
        <strain evidence="1">Duluth1</strain>
        <tissue evidence="1">Whole animal</tissue>
    </source>
</reference>
<proteinExistence type="predicted"/>
<accession>A0A9D4M2E5</accession>
<keyword evidence="2" id="KW-1185">Reference proteome</keyword>
<gene>
    <name evidence="1" type="ORF">DPMN_031092</name>
</gene>
<comment type="caution">
    <text evidence="1">The sequence shown here is derived from an EMBL/GenBank/DDBJ whole genome shotgun (WGS) entry which is preliminary data.</text>
</comment>
<dbReference type="AlphaFoldDB" id="A0A9D4M2E5"/>
<dbReference type="EMBL" id="JAIWYP010000002">
    <property type="protein sequence ID" value="KAH3867957.1"/>
    <property type="molecule type" value="Genomic_DNA"/>
</dbReference>
<evidence type="ECO:0000313" key="1">
    <source>
        <dbReference type="EMBL" id="KAH3867957.1"/>
    </source>
</evidence>
<organism evidence="1 2">
    <name type="scientific">Dreissena polymorpha</name>
    <name type="common">Zebra mussel</name>
    <name type="synonym">Mytilus polymorpha</name>
    <dbReference type="NCBI Taxonomy" id="45954"/>
    <lineage>
        <taxon>Eukaryota</taxon>
        <taxon>Metazoa</taxon>
        <taxon>Spiralia</taxon>
        <taxon>Lophotrochozoa</taxon>
        <taxon>Mollusca</taxon>
        <taxon>Bivalvia</taxon>
        <taxon>Autobranchia</taxon>
        <taxon>Heteroconchia</taxon>
        <taxon>Euheterodonta</taxon>
        <taxon>Imparidentia</taxon>
        <taxon>Neoheterodontei</taxon>
        <taxon>Myida</taxon>
        <taxon>Dreissenoidea</taxon>
        <taxon>Dreissenidae</taxon>
        <taxon>Dreissena</taxon>
    </lineage>
</organism>
<reference evidence="1" key="1">
    <citation type="journal article" date="2019" name="bioRxiv">
        <title>The Genome of the Zebra Mussel, Dreissena polymorpha: A Resource for Invasive Species Research.</title>
        <authorList>
            <person name="McCartney M.A."/>
            <person name="Auch B."/>
            <person name="Kono T."/>
            <person name="Mallez S."/>
            <person name="Zhang Y."/>
            <person name="Obille A."/>
            <person name="Becker A."/>
            <person name="Abrahante J.E."/>
            <person name="Garbe J."/>
            <person name="Badalamenti J.P."/>
            <person name="Herman A."/>
            <person name="Mangelson H."/>
            <person name="Liachko I."/>
            <person name="Sullivan S."/>
            <person name="Sone E.D."/>
            <person name="Koren S."/>
            <person name="Silverstein K.A.T."/>
            <person name="Beckman K.B."/>
            <person name="Gohl D.M."/>
        </authorList>
    </citation>
    <scope>NUCLEOTIDE SEQUENCE</scope>
    <source>
        <strain evidence="1">Duluth1</strain>
        <tissue evidence="1">Whole animal</tissue>
    </source>
</reference>
<sequence>MFGPLKSRVDTICSSLPYARKGLLVTKAKLHAVLRHAMDQASPASLQNSFDVSDLCPVNHRAINTHNWWLRHSPRQT</sequence>
<dbReference type="Proteomes" id="UP000828390">
    <property type="component" value="Unassembled WGS sequence"/>
</dbReference>
<evidence type="ECO:0000313" key="2">
    <source>
        <dbReference type="Proteomes" id="UP000828390"/>
    </source>
</evidence>
<name>A0A9D4M2E5_DREPO</name>
<protein>
    <submittedName>
        <fullName evidence="1">Uncharacterized protein</fullName>
    </submittedName>
</protein>